<dbReference type="Proteomes" id="UP000219338">
    <property type="component" value="Unassembled WGS sequence"/>
</dbReference>
<proteinExistence type="predicted"/>
<protein>
    <recommendedName>
        <fullName evidence="4">F-box domain-containing protein</fullName>
    </recommendedName>
</protein>
<evidence type="ECO:0000313" key="2">
    <source>
        <dbReference type="EMBL" id="SJL00082.1"/>
    </source>
</evidence>
<reference evidence="3" key="1">
    <citation type="journal article" date="2017" name="Nat. Ecol. Evol.">
        <title>Genome expansion and lineage-specific genetic innovations in the forest pathogenic fungi Armillaria.</title>
        <authorList>
            <person name="Sipos G."/>
            <person name="Prasanna A.N."/>
            <person name="Walter M.C."/>
            <person name="O'Connor E."/>
            <person name="Balint B."/>
            <person name="Krizsan K."/>
            <person name="Kiss B."/>
            <person name="Hess J."/>
            <person name="Varga T."/>
            <person name="Slot J."/>
            <person name="Riley R."/>
            <person name="Boka B."/>
            <person name="Rigling D."/>
            <person name="Barry K."/>
            <person name="Lee J."/>
            <person name="Mihaltcheva S."/>
            <person name="LaButti K."/>
            <person name="Lipzen A."/>
            <person name="Waldron R."/>
            <person name="Moloney N.M."/>
            <person name="Sperisen C."/>
            <person name="Kredics L."/>
            <person name="Vagvoelgyi C."/>
            <person name="Patrignani A."/>
            <person name="Fitzpatrick D."/>
            <person name="Nagy I."/>
            <person name="Doyle S."/>
            <person name="Anderson J.B."/>
            <person name="Grigoriev I.V."/>
            <person name="Gueldener U."/>
            <person name="Muensterkoetter M."/>
            <person name="Nagy L.G."/>
        </authorList>
    </citation>
    <scope>NUCLEOTIDE SEQUENCE [LARGE SCALE GENOMIC DNA]</scope>
    <source>
        <strain evidence="3">C18/9</strain>
    </source>
</reference>
<dbReference type="SUPFAM" id="SSF52047">
    <property type="entry name" value="RNI-like"/>
    <property type="match status" value="1"/>
</dbReference>
<dbReference type="AlphaFoldDB" id="A0A284QUE8"/>
<gene>
    <name evidence="2" type="ORF">ARMOST_03394</name>
</gene>
<keyword evidence="3" id="KW-1185">Reference proteome</keyword>
<dbReference type="STRING" id="47428.A0A284QUE8"/>
<dbReference type="InterPro" id="IPR032675">
    <property type="entry name" value="LRR_dom_sf"/>
</dbReference>
<dbReference type="EMBL" id="FUEG01000002">
    <property type="protein sequence ID" value="SJL00082.1"/>
    <property type="molecule type" value="Genomic_DNA"/>
</dbReference>
<accession>A0A284QUE8</accession>
<evidence type="ECO:0000313" key="3">
    <source>
        <dbReference type="Proteomes" id="UP000219338"/>
    </source>
</evidence>
<name>A0A284QUE8_ARMOS</name>
<keyword evidence="1" id="KW-0175">Coiled coil</keyword>
<organism evidence="2 3">
    <name type="scientific">Armillaria ostoyae</name>
    <name type="common">Armillaria root rot fungus</name>
    <dbReference type="NCBI Taxonomy" id="47428"/>
    <lineage>
        <taxon>Eukaryota</taxon>
        <taxon>Fungi</taxon>
        <taxon>Dikarya</taxon>
        <taxon>Basidiomycota</taxon>
        <taxon>Agaricomycotina</taxon>
        <taxon>Agaricomycetes</taxon>
        <taxon>Agaricomycetidae</taxon>
        <taxon>Agaricales</taxon>
        <taxon>Marasmiineae</taxon>
        <taxon>Physalacriaceae</taxon>
        <taxon>Armillaria</taxon>
    </lineage>
</organism>
<evidence type="ECO:0008006" key="4">
    <source>
        <dbReference type="Google" id="ProtNLM"/>
    </source>
</evidence>
<dbReference type="Gene3D" id="3.80.10.10">
    <property type="entry name" value="Ribonuclease Inhibitor"/>
    <property type="match status" value="1"/>
</dbReference>
<dbReference type="OMA" id="RFRIMAS"/>
<feature type="coiled-coil region" evidence="1">
    <location>
        <begin position="28"/>
        <end position="55"/>
    </location>
</feature>
<evidence type="ECO:0000256" key="1">
    <source>
        <dbReference type="SAM" id="Coils"/>
    </source>
</evidence>
<sequence length="508" mass="57502">MECGWFNTYLATDTYPFPTGEETRETAIRVTASRIKELEVRKERLLQEFNEVDHELQLAHARHRQLLNQSAPIYVLPFEVLSSIFMLCSEDAICPRFSFGIIASHVSSTWRAVATGTSMLWSSIFINLSIALKHTNSSFVKKLELLNMYLSRSGECLLSIRLQVNGNYPWPELLDTMAAHLWRCNELSISIANNFSPIEDAIEKLRALAAHHLERLSIRIKFHPHHPHQQTQYELVKPQILSGGADSLSFVRLSGVSGPLQPPLGNVTTLHIDGTHMDELHLDQCRVFLGSMAKLNNLSLSRMKLKPGLPRESTPIHLPNLQSLRISGTDELDRSRMLMAQLPLSQIHSLTLRGIDDLGDNQFPNVRSLTLSACSFPSTQLGHTVDAFPSLTNIDCDLAVISILLILSWTGDEAENDGIPAFWKKVETLSIRDMEPIHIDLLVRLITARVKKSGAFRLLRLDHRSRSALRSKNELTQLEKMVTIEKCDYVEPWPPGLEYEDDDDSFWD</sequence>
<dbReference type="OrthoDB" id="3203373at2759"/>